<dbReference type="PATRIC" id="fig|1003181.4.peg.2113"/>
<accession>A0A0A6NZM4</accession>
<gene>
    <name evidence="2" type="ORF">THIOM_001531</name>
</gene>
<comment type="caution">
    <text evidence="2">The sequence shown here is derived from an EMBL/GenBank/DDBJ whole genome shotgun (WGS) entry which is preliminary data.</text>
</comment>
<sequence>MKINANGLPVVGATARTLGIREGIDILVMEGQVKPNTGGMSVSPPPPSNLPTHRRPAKFGGTGKDPLWEINVNCLSVFQLQYRPDPHQPNKHGFIEPITEMPLEEYQQAIVATLHEWTLTGHQK</sequence>
<dbReference type="Proteomes" id="UP000076962">
    <property type="component" value="Unassembled WGS sequence"/>
</dbReference>
<proteinExistence type="predicted"/>
<evidence type="ECO:0000313" key="3">
    <source>
        <dbReference type="Proteomes" id="UP000076962"/>
    </source>
</evidence>
<protein>
    <submittedName>
        <fullName evidence="2">RHS repeat-associated core domain protein</fullName>
    </submittedName>
</protein>
<dbReference type="AlphaFoldDB" id="A0A0A6NZM4"/>
<organism evidence="2 3">
    <name type="scientific">Candidatus Thiomargarita nelsonii</name>
    <dbReference type="NCBI Taxonomy" id="1003181"/>
    <lineage>
        <taxon>Bacteria</taxon>
        <taxon>Pseudomonadati</taxon>
        <taxon>Pseudomonadota</taxon>
        <taxon>Gammaproteobacteria</taxon>
        <taxon>Thiotrichales</taxon>
        <taxon>Thiotrichaceae</taxon>
        <taxon>Thiomargarita</taxon>
    </lineage>
</organism>
<name>A0A0A6NZM4_9GAMM</name>
<dbReference type="EMBL" id="LUTY01000814">
    <property type="protein sequence ID" value="OAD22656.1"/>
    <property type="molecule type" value="Genomic_DNA"/>
</dbReference>
<evidence type="ECO:0000256" key="1">
    <source>
        <dbReference type="SAM" id="MobiDB-lite"/>
    </source>
</evidence>
<evidence type="ECO:0000313" key="2">
    <source>
        <dbReference type="EMBL" id="OAD22656.1"/>
    </source>
</evidence>
<reference evidence="2 3" key="1">
    <citation type="submission" date="2016-05" db="EMBL/GenBank/DDBJ databases">
        <title>Single-cell genome of chain-forming Candidatus Thiomargarita nelsonii and comparison to other large sulfur-oxidizing bacteria.</title>
        <authorList>
            <person name="Winkel M."/>
            <person name="Salman V."/>
            <person name="Woyke T."/>
            <person name="Schulz-Vogt H."/>
            <person name="Richter M."/>
            <person name="Flood B."/>
            <person name="Bailey J."/>
            <person name="Amann R."/>
            <person name="Mussmann M."/>
        </authorList>
    </citation>
    <scope>NUCLEOTIDE SEQUENCE [LARGE SCALE GENOMIC DNA]</scope>
    <source>
        <strain evidence="2 3">THI036</strain>
    </source>
</reference>
<feature type="region of interest" description="Disordered" evidence="1">
    <location>
        <begin position="35"/>
        <end position="64"/>
    </location>
</feature>
<keyword evidence="3" id="KW-1185">Reference proteome</keyword>